<dbReference type="Gene3D" id="2.60.40.1080">
    <property type="match status" value="5"/>
</dbReference>
<accession>A0A2P2D0C3</accession>
<dbReference type="Pfam" id="PF02368">
    <property type="entry name" value="Big_2"/>
    <property type="match status" value="3"/>
</dbReference>
<evidence type="ECO:0000259" key="1">
    <source>
        <dbReference type="SMART" id="SM00635"/>
    </source>
</evidence>
<dbReference type="SUPFAM" id="SSF49373">
    <property type="entry name" value="Invasin/intimin cell-adhesion fragments"/>
    <property type="match status" value="2"/>
</dbReference>
<name>A0A2P2D0C3_9LEPT</name>
<reference evidence="2 3" key="1">
    <citation type="submission" date="2018-02" db="EMBL/GenBank/DDBJ databases">
        <title>Novel Leptospira species isolated from soil and water in Japan.</title>
        <authorList>
            <person name="Nakao R."/>
            <person name="Masuzawa T."/>
        </authorList>
    </citation>
    <scope>NUCLEOTIDE SEQUENCE [LARGE SCALE GENOMIC DNA]</scope>
    <source>
        <strain evidence="2 3">E8</strain>
    </source>
</reference>
<sequence length="1317" mass="137031">MHNPNNDPDTIDITGIRAGSTQVRANYRGISTSISVTVVDTSLVTIQITPVAPPIGQTSGNGLPKGRTMQYIATGSFADGSFQDITTVVTWSSDDTGIAEIDDASGSKGLLTAIGFGNTNIRVSAPPSLAGGTVITGSTIVYISAAVLDRIEIYSSGQNPLPSVAKGRSAQLTAIGVYSDASTQNITNSATWSSSLTSVATVDNAGTIGLAHAAAVGSTTITVQYSGVSGTASFTVTSAVLESIEVTPVNPNVAKGLTRQFTATGTFSDGTTQDLTSTVTWTSSFTSVATINNTNSGKGLANALSLGTTTITATSGSFSGNTVLTVSAAALVSIQITYNSVNPVTIPKGINPQLIATGTYTDGSTQNITNSASWSSSNTSIAVVDNSGSKGFVTSIAVGQSTIEAVMGSITGTVNLTVNAAQLISISVSPEEWILISGEKYSYRAIGTYTDGVREITGLVLWEIILANGTSGDATVSNDPSTKGVVTAVFNTTQGYPLTARASLDGIVGNTTFTIISDTERPILLRAQYIDSTHIQIEYSKVMYANTQAGAPYRYKLVKSSAVTTMEDSNQVRCSNNTNYTATYPSPDSISISSLSPATTNSRVFVMTLGTALTAGTEYTVIADKASLSATSGALTCPNTADFVAAEQIKLKSASCANLNQVVLGFSKGYLGGVDAVGSALCSSPIECAKRYKFNTGSLGEIQSAVALDGTACGGAAADPNKVCLSHTNIQSGSQFSLIAANGANGDGFDNSSWGSIRDSGNGENLQSSPFDRVSFLGCGSAPINFDDGPLLLDPYGSTFGNLVDYKGRIYSGPNNAGNAALRFNYDGSNPELIGFSLPRDSVASPGGVGIQANDSWTSTNTANTGNGVIKTLGHAGCTPNSADRALGCGPDNESGRGIFAVGSLGSDSFLFAAGAKTQLIAGQYYFGDYVYYTLDSDNTLNFKYTDWANITGGITAAPSSMLTLNNRLLVGWAKRNWDGSTANDSPDFGFISFNSADTDTGYCTAGNNCDANTAAIKGKRTYINYLPYFGGTANGVALNSSPNWGHYLDVDSVFTFNNLIYAANGGGPAIGHNGSIIRSTNSDPTTPCSAPDACANWMEIGPRTNQYWHNVESPMDNPSNNWFSLELYKFFDLIPGDKAFPAFAEFNGKLYVARNVCLASAGTITDFRTTPFSGTNGCTGGSDDSNRRAQIWVCSPALTGAADSCESGDWSLIANNGSGNVDFGDPTNRTISMLIKNGSYLYVGFDNPGGIRIYRTNSANPNSASVWSKIGADGLGDPSNVQQIFSAISVFTFGSDFVYISTGKDGVPIRVYRQHN</sequence>
<gene>
    <name evidence="2" type="ORF">LPTSP1_10930</name>
</gene>
<feature type="domain" description="BIG2" evidence="1">
    <location>
        <begin position="42"/>
        <end position="135"/>
    </location>
</feature>
<dbReference type="FunFam" id="2.60.40.1080:FF:000001">
    <property type="entry name" value="Bacterial Ig-like domain, group 2"/>
    <property type="match status" value="2"/>
</dbReference>
<feature type="domain" description="BIG2" evidence="1">
    <location>
        <begin position="335"/>
        <end position="417"/>
    </location>
</feature>
<evidence type="ECO:0000313" key="3">
    <source>
        <dbReference type="Proteomes" id="UP000245076"/>
    </source>
</evidence>
<proteinExistence type="predicted"/>
<dbReference type="InterPro" id="IPR003343">
    <property type="entry name" value="Big_2"/>
</dbReference>
<organism evidence="2 3">
    <name type="scientific">Leptospira johnsonii</name>
    <dbReference type="NCBI Taxonomy" id="1917820"/>
    <lineage>
        <taxon>Bacteria</taxon>
        <taxon>Pseudomonadati</taxon>
        <taxon>Spirochaetota</taxon>
        <taxon>Spirochaetia</taxon>
        <taxon>Leptospirales</taxon>
        <taxon>Leptospiraceae</taxon>
        <taxon>Leptospira</taxon>
    </lineage>
</organism>
<evidence type="ECO:0000313" key="2">
    <source>
        <dbReference type="EMBL" id="GBF38103.1"/>
    </source>
</evidence>
<dbReference type="EMBL" id="BFAY01000007">
    <property type="protein sequence ID" value="GBF38103.1"/>
    <property type="molecule type" value="Genomic_DNA"/>
</dbReference>
<comment type="caution">
    <text evidence="2">The sequence shown here is derived from an EMBL/GenBank/DDBJ whole genome shotgun (WGS) entry which is preliminary data.</text>
</comment>
<feature type="domain" description="BIG2" evidence="1">
    <location>
        <begin position="240"/>
        <end position="325"/>
    </location>
</feature>
<protein>
    <submittedName>
        <fullName evidence="2">Bacterial Ig-like domain, group 2</fullName>
    </submittedName>
</protein>
<dbReference type="SMART" id="SM00635">
    <property type="entry name" value="BID_2"/>
    <property type="match status" value="4"/>
</dbReference>
<feature type="domain" description="BIG2" evidence="1">
    <location>
        <begin position="153"/>
        <end position="235"/>
    </location>
</feature>
<keyword evidence="3" id="KW-1185">Reference proteome</keyword>
<dbReference type="InterPro" id="IPR008964">
    <property type="entry name" value="Invasin/intimin_cell_adhesion"/>
</dbReference>
<dbReference type="Proteomes" id="UP000245076">
    <property type="component" value="Unassembled WGS sequence"/>
</dbReference>